<dbReference type="RefSeq" id="WP_116625694.1">
    <property type="nucleotide sequence ID" value="NZ_QURN01000023.1"/>
</dbReference>
<comment type="caution">
    <text evidence="3">The sequence shown here is derived from an EMBL/GenBank/DDBJ whole genome shotgun (WGS) entry which is preliminary data.</text>
</comment>
<dbReference type="NCBIfam" id="NF033779">
    <property type="entry name" value="Tim44_TimA_adap"/>
    <property type="match status" value="1"/>
</dbReference>
<gene>
    <name evidence="3" type="ORF">DY251_20125</name>
</gene>
<sequence>MSETPDVVNSLPAIILLSFWWAFLTMAELLSRQREAERMKTNAHHPSGEMESNAIGPSFPKLQVLDPTFEYHAFLKGARRAYEEVLRAYAICDTKTLQTLLSADVFQAFSETCKARSERGETLELTLVGIRSAEIARVEIGVDLVEIEVLFCAEIIQAERSATGTVISGDPTEIAAMADLWTFARHLPIDGVAWTVVATDEALKPA</sequence>
<dbReference type="SMART" id="SM00978">
    <property type="entry name" value="Tim44"/>
    <property type="match status" value="1"/>
</dbReference>
<feature type="transmembrane region" description="Helical" evidence="1">
    <location>
        <begin position="12"/>
        <end position="30"/>
    </location>
</feature>
<evidence type="ECO:0000313" key="3">
    <source>
        <dbReference type="EMBL" id="RFC63923.1"/>
    </source>
</evidence>
<reference evidence="4" key="1">
    <citation type="submission" date="2018-08" db="EMBL/GenBank/DDBJ databases">
        <authorList>
            <person name="Im W.T."/>
        </authorList>
    </citation>
    <scope>NUCLEOTIDE SEQUENCE [LARGE SCALE GENOMIC DNA]</scope>
    <source>
        <strain evidence="4">LA-28</strain>
    </source>
</reference>
<organism evidence="3 4">
    <name type="scientific">Mesorhizobium denitrificans</name>
    <dbReference type="NCBI Taxonomy" id="2294114"/>
    <lineage>
        <taxon>Bacteria</taxon>
        <taxon>Pseudomonadati</taxon>
        <taxon>Pseudomonadota</taxon>
        <taxon>Alphaproteobacteria</taxon>
        <taxon>Hyphomicrobiales</taxon>
        <taxon>Phyllobacteriaceae</taxon>
        <taxon>Mesorhizobium</taxon>
    </lineage>
</organism>
<dbReference type="AlphaFoldDB" id="A0A371X3X8"/>
<evidence type="ECO:0000256" key="1">
    <source>
        <dbReference type="SAM" id="Phobius"/>
    </source>
</evidence>
<dbReference type="Pfam" id="PF04280">
    <property type="entry name" value="Tim44"/>
    <property type="match status" value="1"/>
</dbReference>
<dbReference type="Proteomes" id="UP000262379">
    <property type="component" value="Unassembled WGS sequence"/>
</dbReference>
<keyword evidence="4" id="KW-1185">Reference proteome</keyword>
<dbReference type="InterPro" id="IPR032710">
    <property type="entry name" value="NTF2-like_dom_sf"/>
</dbReference>
<feature type="domain" description="Tim44-like" evidence="2">
    <location>
        <begin position="55"/>
        <end position="201"/>
    </location>
</feature>
<evidence type="ECO:0000259" key="2">
    <source>
        <dbReference type="SMART" id="SM00978"/>
    </source>
</evidence>
<name>A0A371X3X8_9HYPH</name>
<evidence type="ECO:0000313" key="4">
    <source>
        <dbReference type="Proteomes" id="UP000262379"/>
    </source>
</evidence>
<keyword evidence="1" id="KW-0472">Membrane</keyword>
<accession>A0A371X3X8</accession>
<keyword evidence="1" id="KW-0812">Transmembrane</keyword>
<dbReference type="PANTHER" id="PTHR41542">
    <property type="entry name" value="BLL5807 PROTEIN"/>
    <property type="match status" value="1"/>
</dbReference>
<dbReference type="SUPFAM" id="SSF54427">
    <property type="entry name" value="NTF2-like"/>
    <property type="match status" value="1"/>
</dbReference>
<dbReference type="InterPro" id="IPR007379">
    <property type="entry name" value="Tim44-like_dom"/>
</dbReference>
<proteinExistence type="predicted"/>
<dbReference type="EMBL" id="QURN01000023">
    <property type="protein sequence ID" value="RFC63923.1"/>
    <property type="molecule type" value="Genomic_DNA"/>
</dbReference>
<protein>
    <submittedName>
        <fullName evidence="3">Tim44 domain-containing protein</fullName>
    </submittedName>
</protein>
<keyword evidence="1" id="KW-1133">Transmembrane helix</keyword>
<dbReference type="Gene3D" id="3.10.450.240">
    <property type="match status" value="1"/>
</dbReference>
<dbReference type="PANTHER" id="PTHR41542:SF1">
    <property type="entry name" value="BLL5807 PROTEIN"/>
    <property type="match status" value="1"/>
</dbReference>